<evidence type="ECO:0000256" key="1">
    <source>
        <dbReference type="ARBA" id="ARBA00022737"/>
    </source>
</evidence>
<feature type="repeat" description="ANK" evidence="3">
    <location>
        <begin position="46"/>
        <end position="78"/>
    </location>
</feature>
<name>A0A0Q9YTS6_9GAMM</name>
<dbReference type="STRING" id="295108.HT99x_01678"/>
<dbReference type="Gene3D" id="1.25.40.20">
    <property type="entry name" value="Ankyrin repeat-containing domain"/>
    <property type="match status" value="1"/>
</dbReference>
<evidence type="ECO:0000256" key="4">
    <source>
        <dbReference type="SAM" id="MobiDB-lite"/>
    </source>
</evidence>
<dbReference type="OrthoDB" id="5653638at2"/>
<evidence type="ECO:0000256" key="3">
    <source>
        <dbReference type="PROSITE-ProRule" id="PRU00023"/>
    </source>
</evidence>
<keyword evidence="1" id="KW-0677">Repeat</keyword>
<dbReference type="AlphaFoldDB" id="A0A0Q9YTS6"/>
<dbReference type="EMBL" id="LKAJ02000001">
    <property type="protein sequence ID" value="MCS5711210.1"/>
    <property type="molecule type" value="Genomic_DNA"/>
</dbReference>
<keyword evidence="7" id="KW-1185">Reference proteome</keyword>
<feature type="compositionally biased region" description="Polar residues" evidence="4">
    <location>
        <begin position="330"/>
        <end position="342"/>
    </location>
</feature>
<proteinExistence type="predicted"/>
<gene>
    <name evidence="6" type="ORF">HT99x_007175</name>
    <name evidence="5" type="ORF">HT99x_01678</name>
</gene>
<reference evidence="6" key="3">
    <citation type="submission" date="2021-06" db="EMBL/GenBank/DDBJ databases">
        <title>Genomic Description and Analysis of Intracellular Bacteria, Candidatus Berkiella cookevillensis and Candidatus Berkiella aquae.</title>
        <authorList>
            <person name="Kidane D.T."/>
            <person name="Mehari Y.T."/>
            <person name="Rice F.C."/>
            <person name="Arivett B.A."/>
            <person name="Farone A.L."/>
            <person name="Berk S.G."/>
            <person name="Farone M.B."/>
        </authorList>
    </citation>
    <scope>NUCLEOTIDE SEQUENCE</scope>
    <source>
        <strain evidence="6">HT99</strain>
    </source>
</reference>
<protein>
    <submittedName>
        <fullName evidence="6">Ankyrin repeat domain-containing protein</fullName>
    </submittedName>
    <submittedName>
        <fullName evidence="5">Ankyrin repeats (3 copies)</fullName>
    </submittedName>
</protein>
<dbReference type="RefSeq" id="WP_075066306.1">
    <property type="nucleotide sequence ID" value="NZ_LKAJ02000001.1"/>
</dbReference>
<evidence type="ECO:0000313" key="6">
    <source>
        <dbReference type="EMBL" id="MCS5711210.1"/>
    </source>
</evidence>
<dbReference type="Proteomes" id="UP000051497">
    <property type="component" value="Unassembled WGS sequence"/>
</dbReference>
<feature type="repeat" description="ANK" evidence="3">
    <location>
        <begin position="79"/>
        <end position="111"/>
    </location>
</feature>
<evidence type="ECO:0000256" key="2">
    <source>
        <dbReference type="ARBA" id="ARBA00023043"/>
    </source>
</evidence>
<reference evidence="5" key="1">
    <citation type="submission" date="2015-09" db="EMBL/GenBank/DDBJ databases">
        <title>Draft Genome Sequences of Two Novel Amoeba-resistant Intranuclear Bacteria, Candidatus Berkiella cookevillensis and Candidatus Berkiella aquae.</title>
        <authorList>
            <person name="Mehari Y.T."/>
            <person name="Arivett B.A."/>
            <person name="Farone A.L."/>
            <person name="Gunderson J.H."/>
            <person name="Farone M.B."/>
        </authorList>
    </citation>
    <scope>NUCLEOTIDE SEQUENCE [LARGE SCALE GENOMIC DNA]</scope>
    <source>
        <strain evidence="5">HT99</strain>
    </source>
</reference>
<dbReference type="PRINTS" id="PR01415">
    <property type="entry name" value="ANKYRIN"/>
</dbReference>
<dbReference type="Pfam" id="PF13637">
    <property type="entry name" value="Ank_4"/>
    <property type="match status" value="1"/>
</dbReference>
<feature type="region of interest" description="Disordered" evidence="4">
    <location>
        <begin position="316"/>
        <end position="342"/>
    </location>
</feature>
<evidence type="ECO:0000313" key="7">
    <source>
        <dbReference type="Proteomes" id="UP000051497"/>
    </source>
</evidence>
<evidence type="ECO:0000313" key="5">
    <source>
        <dbReference type="EMBL" id="KRG21122.1"/>
    </source>
</evidence>
<dbReference type="PROSITE" id="PS50088">
    <property type="entry name" value="ANK_REPEAT"/>
    <property type="match status" value="2"/>
</dbReference>
<dbReference type="InterPro" id="IPR036770">
    <property type="entry name" value="Ankyrin_rpt-contain_sf"/>
</dbReference>
<dbReference type="SUPFAM" id="SSF48403">
    <property type="entry name" value="Ankyrin repeat"/>
    <property type="match status" value="1"/>
</dbReference>
<dbReference type="SMART" id="SM00248">
    <property type="entry name" value="ANK"/>
    <property type="match status" value="4"/>
</dbReference>
<dbReference type="PANTHER" id="PTHR24171:SF9">
    <property type="entry name" value="ANKYRIN REPEAT DOMAIN-CONTAINING PROTEIN 39"/>
    <property type="match status" value="1"/>
</dbReference>
<reference evidence="6" key="2">
    <citation type="journal article" date="2016" name="Genome Announc.">
        <title>Draft Genome Sequences of Two Novel Amoeba-Resistant Intranuclear Bacteria, 'Candidatus Berkiella cookevillensis' and 'Candidatus Berkiella aquae'.</title>
        <authorList>
            <person name="Mehari Y.T."/>
            <person name="Arivett B.A."/>
            <person name="Farone A.L."/>
            <person name="Gunderson J.H."/>
            <person name="Farone M.B."/>
        </authorList>
    </citation>
    <scope>NUCLEOTIDE SEQUENCE</scope>
    <source>
        <strain evidence="6">HT99</strain>
    </source>
</reference>
<organism evidence="5">
    <name type="scientific">Candidatus Berkiella aquae</name>
    <dbReference type="NCBI Taxonomy" id="295108"/>
    <lineage>
        <taxon>Bacteria</taxon>
        <taxon>Pseudomonadati</taxon>
        <taxon>Pseudomonadota</taxon>
        <taxon>Gammaproteobacteria</taxon>
        <taxon>Candidatus Berkiellales</taxon>
        <taxon>Candidatus Berkiellaceae</taxon>
        <taxon>Candidatus Berkiella</taxon>
    </lineage>
</organism>
<dbReference type="PROSITE" id="PS50297">
    <property type="entry name" value="ANK_REP_REGION"/>
    <property type="match status" value="2"/>
</dbReference>
<accession>A0A0Q9YTS6</accession>
<dbReference type="InterPro" id="IPR002110">
    <property type="entry name" value="Ankyrin_rpt"/>
</dbReference>
<sequence length="342" mass="38398">MISGANIDENTQKFFEIIQKPHSDENTAILINLIQAGIHIEKQGQYCRTPLHWAVIFGNTEIVRLLLDNRADTEAKDITKKTPLHWAVIQKRPEIIQLLLKNGANIEAKDNLGKTPLHRAIYLHQNFQFLLDNGADIEAKDNSGRTPLQFVSTRFNPNIFEKLITDLIDKIDDFGRFDCLREDFYLNFLKKTLNADSENWEQKLADAAKEESIDTPVNMINKIFSYMQKEDKLQIIKIIERQYTNGRTLAKAYSLTGGLLLPNIVDRPCTSARIRILDNGPTSICSSSSSSSSLIDDALTPSPTLFLSGNHHQANAASAVSDDNEDSNDDALTNRISKTASI</sequence>
<dbReference type="EMBL" id="LKAJ01000006">
    <property type="protein sequence ID" value="KRG21122.1"/>
    <property type="molecule type" value="Genomic_DNA"/>
</dbReference>
<dbReference type="PANTHER" id="PTHR24171">
    <property type="entry name" value="ANKYRIN REPEAT DOMAIN-CONTAINING PROTEIN 39-RELATED"/>
    <property type="match status" value="1"/>
</dbReference>
<comment type="caution">
    <text evidence="5">The sequence shown here is derived from an EMBL/GenBank/DDBJ whole genome shotgun (WGS) entry which is preliminary data.</text>
</comment>
<dbReference type="Pfam" id="PF12796">
    <property type="entry name" value="Ank_2"/>
    <property type="match status" value="1"/>
</dbReference>
<keyword evidence="2 3" id="KW-0040">ANK repeat</keyword>